<dbReference type="EMBL" id="QZKU01000139">
    <property type="protein sequence ID" value="RJP14987.1"/>
    <property type="molecule type" value="Genomic_DNA"/>
</dbReference>
<protein>
    <submittedName>
        <fullName evidence="2">tRNA (Adenosine(37)-N6)-threonylcarbamoyltransferase complex dimerization subunit type 1 TsaB</fullName>
    </submittedName>
</protein>
<evidence type="ECO:0000259" key="1">
    <source>
        <dbReference type="Pfam" id="PF00814"/>
    </source>
</evidence>
<dbReference type="PANTHER" id="PTHR11735:SF11">
    <property type="entry name" value="TRNA THREONYLCARBAMOYLADENOSINE BIOSYNTHESIS PROTEIN TSAB"/>
    <property type="match status" value="1"/>
</dbReference>
<dbReference type="PANTHER" id="PTHR11735">
    <property type="entry name" value="TRNA N6-ADENOSINE THREONYLCARBAMOYLTRANSFERASE"/>
    <property type="match status" value="1"/>
</dbReference>
<name>A0A3A4MY61_ABYX5</name>
<gene>
    <name evidence="2" type="primary">tsaB</name>
    <name evidence="2" type="ORF">C4520_20670</name>
</gene>
<dbReference type="GO" id="GO:0016740">
    <property type="term" value="F:transferase activity"/>
    <property type="evidence" value="ECO:0007669"/>
    <property type="project" value="UniProtKB-KW"/>
</dbReference>
<dbReference type="GO" id="GO:0005829">
    <property type="term" value="C:cytosol"/>
    <property type="evidence" value="ECO:0007669"/>
    <property type="project" value="TreeGrafter"/>
</dbReference>
<dbReference type="GO" id="GO:0002949">
    <property type="term" value="P:tRNA threonylcarbamoyladenosine modification"/>
    <property type="evidence" value="ECO:0007669"/>
    <property type="project" value="InterPro"/>
</dbReference>
<dbReference type="AlphaFoldDB" id="A0A3A4MY61"/>
<keyword evidence="2" id="KW-0808">Transferase</keyword>
<dbReference type="InterPro" id="IPR022496">
    <property type="entry name" value="T6A_TsaB"/>
</dbReference>
<dbReference type="Pfam" id="PF00814">
    <property type="entry name" value="TsaD"/>
    <property type="match status" value="1"/>
</dbReference>
<dbReference type="SUPFAM" id="SSF53067">
    <property type="entry name" value="Actin-like ATPase domain"/>
    <property type="match status" value="2"/>
</dbReference>
<accession>A0A3A4MY61</accession>
<dbReference type="CDD" id="cd24032">
    <property type="entry name" value="ASKHA_NBD_TsaB"/>
    <property type="match status" value="1"/>
</dbReference>
<dbReference type="NCBIfam" id="TIGR03725">
    <property type="entry name" value="T6A_YeaZ"/>
    <property type="match status" value="1"/>
</dbReference>
<evidence type="ECO:0000313" key="2">
    <source>
        <dbReference type="EMBL" id="RJP14987.1"/>
    </source>
</evidence>
<feature type="domain" description="Gcp-like" evidence="1">
    <location>
        <begin position="33"/>
        <end position="223"/>
    </location>
</feature>
<reference evidence="2 3" key="1">
    <citation type="journal article" date="2017" name="ISME J.">
        <title>Energy and carbon metabolisms in a deep terrestrial subsurface fluid microbial community.</title>
        <authorList>
            <person name="Momper L."/>
            <person name="Jungbluth S.P."/>
            <person name="Lee M.D."/>
            <person name="Amend J.P."/>
        </authorList>
    </citation>
    <scope>NUCLEOTIDE SEQUENCE [LARGE SCALE GENOMIC DNA]</scope>
    <source>
        <strain evidence="2">SURF_5</strain>
    </source>
</reference>
<proteinExistence type="predicted"/>
<dbReference type="InterPro" id="IPR000905">
    <property type="entry name" value="Gcp-like_dom"/>
</dbReference>
<organism evidence="2 3">
    <name type="scientific">Abyssobacteria bacterium (strain SURF_5)</name>
    <dbReference type="NCBI Taxonomy" id="2093360"/>
    <lineage>
        <taxon>Bacteria</taxon>
        <taxon>Pseudomonadati</taxon>
        <taxon>Candidatus Hydrogenedentota</taxon>
        <taxon>Candidatus Abyssobacteria</taxon>
    </lineage>
</organism>
<dbReference type="InterPro" id="IPR043129">
    <property type="entry name" value="ATPase_NBD"/>
</dbReference>
<evidence type="ECO:0000313" key="3">
    <source>
        <dbReference type="Proteomes" id="UP000265882"/>
    </source>
</evidence>
<dbReference type="Gene3D" id="3.30.420.40">
    <property type="match status" value="2"/>
</dbReference>
<dbReference type="Proteomes" id="UP000265882">
    <property type="component" value="Unassembled WGS sequence"/>
</dbReference>
<sequence length="233" mass="25192">MQMKILAIETSTLSGSVAIVEDNGVLCELALHVEETHSSQLLPAIQYVLQIARLTPDSVDGFAVAVGPGSFTGLRIGMAAVKGLAAAAAKPIIGISTLEAMAWAFPFSPYPMCPMIDARMKEVYGAWFRAAAGEIERVSEDFVLPPHQLLKEVKEKTLFFGTGALRYRAEIVDALGEQALFPPEAIMGARASVVGLLAAKRLQRGDADDLDSIEPLYIRQAQAIAPRKRRTER</sequence>
<comment type="caution">
    <text evidence="2">The sequence shown here is derived from an EMBL/GenBank/DDBJ whole genome shotgun (WGS) entry which is preliminary data.</text>
</comment>